<dbReference type="PANTHER" id="PTHR30537">
    <property type="entry name" value="HTH-TYPE TRANSCRIPTIONAL REGULATOR"/>
    <property type="match status" value="1"/>
</dbReference>
<dbReference type="InterPro" id="IPR058163">
    <property type="entry name" value="LysR-type_TF_proteobact-type"/>
</dbReference>
<evidence type="ECO:0000313" key="7">
    <source>
        <dbReference type="Proteomes" id="UP001629246"/>
    </source>
</evidence>
<dbReference type="InterPro" id="IPR036390">
    <property type="entry name" value="WH_DNA-bd_sf"/>
</dbReference>
<proteinExistence type="inferred from homology"/>
<evidence type="ECO:0000313" key="6">
    <source>
        <dbReference type="EMBL" id="MFL9925008.1"/>
    </source>
</evidence>
<evidence type="ECO:0000256" key="1">
    <source>
        <dbReference type="ARBA" id="ARBA00009437"/>
    </source>
</evidence>
<evidence type="ECO:0000259" key="5">
    <source>
        <dbReference type="PROSITE" id="PS50931"/>
    </source>
</evidence>
<sequence length="318" mass="34442">MPDLNDISLFVQVVRAGSFAAAGRKLGMPSNTISRRLQALESNLGLRLLQRSTRQLNVTAAGREFFERCAPGIEDIEQASASLHELSREPSGSLRVAAPADFFDNFSMDWIQEFMRMYPKIQLEFLLSDSRADLIAEGIDLAFRGGHLPDSTLVARKLADSHRGLVASPVYLEQHGAPQSLADLATHQCLAASHATQHTTWKLEGPGGMESVRVAPRLCINTAQGQLRAARAGLGVALLPSLLAAEDLRKGSLIHVLPSYQRDLTALYAVYPHRRQLAPAVSAMIAFVAGKVEHGACDGGITGTNAPPRMRIFAEQMA</sequence>
<dbReference type="PROSITE" id="PS50931">
    <property type="entry name" value="HTH_LYSR"/>
    <property type="match status" value="1"/>
</dbReference>
<keyword evidence="4" id="KW-0804">Transcription</keyword>
<evidence type="ECO:0000256" key="4">
    <source>
        <dbReference type="ARBA" id="ARBA00023163"/>
    </source>
</evidence>
<dbReference type="InterPro" id="IPR000847">
    <property type="entry name" value="LysR_HTH_N"/>
</dbReference>
<dbReference type="Gene3D" id="1.10.10.10">
    <property type="entry name" value="Winged helix-like DNA-binding domain superfamily/Winged helix DNA-binding domain"/>
    <property type="match status" value="1"/>
</dbReference>
<keyword evidence="7" id="KW-1185">Reference proteome</keyword>
<dbReference type="InterPro" id="IPR005119">
    <property type="entry name" value="LysR_subst-bd"/>
</dbReference>
<comment type="caution">
    <text evidence="6">The sequence shown here is derived from an EMBL/GenBank/DDBJ whole genome shotgun (WGS) entry which is preliminary data.</text>
</comment>
<gene>
    <name evidence="6" type="ORF">PQR62_12090</name>
</gene>
<dbReference type="PANTHER" id="PTHR30537:SF5">
    <property type="entry name" value="HTH-TYPE TRANSCRIPTIONAL ACTIVATOR TTDR-RELATED"/>
    <property type="match status" value="1"/>
</dbReference>
<dbReference type="CDD" id="cd08422">
    <property type="entry name" value="PBP2_CrgA_like"/>
    <property type="match status" value="1"/>
</dbReference>
<dbReference type="Pfam" id="PF00126">
    <property type="entry name" value="HTH_1"/>
    <property type="match status" value="1"/>
</dbReference>
<dbReference type="RefSeq" id="WP_408158177.1">
    <property type="nucleotide sequence ID" value="NZ_JAQQFM010000005.1"/>
</dbReference>
<organism evidence="6 7">
    <name type="scientific">Herbaspirillum lusitanum</name>
    <dbReference type="NCBI Taxonomy" id="213312"/>
    <lineage>
        <taxon>Bacteria</taxon>
        <taxon>Pseudomonadati</taxon>
        <taxon>Pseudomonadota</taxon>
        <taxon>Betaproteobacteria</taxon>
        <taxon>Burkholderiales</taxon>
        <taxon>Oxalobacteraceae</taxon>
        <taxon>Herbaspirillum</taxon>
    </lineage>
</organism>
<reference evidence="6 7" key="1">
    <citation type="journal article" date="2024" name="Chem. Sci.">
        <title>Discovery of megapolipeptins by genome mining of a Burkholderiales bacteria collection.</title>
        <authorList>
            <person name="Paulo B.S."/>
            <person name="Recchia M.J.J."/>
            <person name="Lee S."/>
            <person name="Fergusson C.H."/>
            <person name="Romanowski S.B."/>
            <person name="Hernandez A."/>
            <person name="Krull N."/>
            <person name="Liu D.Y."/>
            <person name="Cavanagh H."/>
            <person name="Bos A."/>
            <person name="Gray C.A."/>
            <person name="Murphy B.T."/>
            <person name="Linington R.G."/>
            <person name="Eustaquio A.S."/>
        </authorList>
    </citation>
    <scope>NUCLEOTIDE SEQUENCE [LARGE SCALE GENOMIC DNA]</scope>
    <source>
        <strain evidence="6 7">RL21-008-BIB-A</strain>
    </source>
</reference>
<keyword evidence="2" id="KW-0805">Transcription regulation</keyword>
<dbReference type="Gene3D" id="3.40.190.290">
    <property type="match status" value="1"/>
</dbReference>
<protein>
    <submittedName>
        <fullName evidence="6">LysR family transcriptional regulator</fullName>
    </submittedName>
</protein>
<keyword evidence="3" id="KW-0238">DNA-binding</keyword>
<dbReference type="SUPFAM" id="SSF53850">
    <property type="entry name" value="Periplasmic binding protein-like II"/>
    <property type="match status" value="1"/>
</dbReference>
<dbReference type="EMBL" id="JAQQFM010000005">
    <property type="protein sequence ID" value="MFL9925008.1"/>
    <property type="molecule type" value="Genomic_DNA"/>
</dbReference>
<name>A0ABW9A7X9_9BURK</name>
<dbReference type="SUPFAM" id="SSF46785">
    <property type="entry name" value="Winged helix' DNA-binding domain"/>
    <property type="match status" value="1"/>
</dbReference>
<dbReference type="Proteomes" id="UP001629246">
    <property type="component" value="Unassembled WGS sequence"/>
</dbReference>
<accession>A0ABW9A7X9</accession>
<evidence type="ECO:0000256" key="3">
    <source>
        <dbReference type="ARBA" id="ARBA00023125"/>
    </source>
</evidence>
<dbReference type="InterPro" id="IPR036388">
    <property type="entry name" value="WH-like_DNA-bd_sf"/>
</dbReference>
<dbReference type="Pfam" id="PF03466">
    <property type="entry name" value="LysR_substrate"/>
    <property type="match status" value="1"/>
</dbReference>
<comment type="similarity">
    <text evidence="1">Belongs to the LysR transcriptional regulatory family.</text>
</comment>
<feature type="domain" description="HTH lysR-type" evidence="5">
    <location>
        <begin position="2"/>
        <end position="59"/>
    </location>
</feature>
<evidence type="ECO:0000256" key="2">
    <source>
        <dbReference type="ARBA" id="ARBA00023015"/>
    </source>
</evidence>